<evidence type="ECO:0000256" key="4">
    <source>
        <dbReference type="ARBA" id="ARBA00023136"/>
    </source>
</evidence>
<evidence type="ECO:0000256" key="3">
    <source>
        <dbReference type="ARBA" id="ARBA00022989"/>
    </source>
</evidence>
<name>A0A916VGI2_9BACL</name>
<keyword evidence="4 6" id="KW-0472">Membrane</keyword>
<keyword evidence="2 6" id="KW-0812">Transmembrane</keyword>
<feature type="transmembrane region" description="Helical" evidence="6">
    <location>
        <begin position="218"/>
        <end position="234"/>
    </location>
</feature>
<reference evidence="8" key="1">
    <citation type="submission" date="2020-08" db="EMBL/GenBank/DDBJ databases">
        <authorList>
            <person name="Uke A."/>
            <person name="Chhe C."/>
            <person name="Baramee S."/>
            <person name="Kosugi A."/>
        </authorList>
    </citation>
    <scope>NUCLEOTIDE SEQUENCE</scope>
    <source>
        <strain evidence="8">DA-C8</strain>
    </source>
</reference>
<dbReference type="PANTHER" id="PTHR37422">
    <property type="entry name" value="TEICHURONIC ACID BIOSYNTHESIS PROTEIN TUAE"/>
    <property type="match status" value="1"/>
</dbReference>
<reference evidence="8" key="2">
    <citation type="journal article" date="2021" name="Data Brief">
        <title>Draft genome sequence data of the facultative, thermophilic, xylanolytic bacterium Paenibacillus sp. strain DA-C8.</title>
        <authorList>
            <person name="Chhe C."/>
            <person name="Uke A."/>
            <person name="Baramee S."/>
            <person name="Ungkulpasvich U."/>
            <person name="Tachaapaikoon C."/>
            <person name="Pason P."/>
            <person name="Waeonukul R."/>
            <person name="Ratanakhanokchai K."/>
            <person name="Kosugi A."/>
        </authorList>
    </citation>
    <scope>NUCLEOTIDE SEQUENCE</scope>
    <source>
        <strain evidence="8">DA-C8</strain>
    </source>
</reference>
<evidence type="ECO:0000256" key="2">
    <source>
        <dbReference type="ARBA" id="ARBA00022692"/>
    </source>
</evidence>
<feature type="transmembrane region" description="Helical" evidence="6">
    <location>
        <begin position="12"/>
        <end position="29"/>
    </location>
</feature>
<feature type="domain" description="O-antigen ligase-related" evidence="7">
    <location>
        <begin position="202"/>
        <end position="334"/>
    </location>
</feature>
<comment type="subcellular location">
    <subcellularLocation>
        <location evidence="1">Membrane</location>
        <topology evidence="1">Multi-pass membrane protein</topology>
    </subcellularLocation>
</comment>
<feature type="transmembrane region" description="Helical" evidence="6">
    <location>
        <begin position="357"/>
        <end position="376"/>
    </location>
</feature>
<evidence type="ECO:0000313" key="8">
    <source>
        <dbReference type="EMBL" id="GFR39442.1"/>
    </source>
</evidence>
<feature type="transmembrane region" description="Helical" evidence="6">
    <location>
        <begin position="241"/>
        <end position="263"/>
    </location>
</feature>
<feature type="transmembrane region" description="Helical" evidence="6">
    <location>
        <begin position="96"/>
        <end position="114"/>
    </location>
</feature>
<dbReference type="InterPro" id="IPR007016">
    <property type="entry name" value="O-antigen_ligase-rel_domated"/>
</dbReference>
<feature type="transmembrane region" description="Helical" evidence="6">
    <location>
        <begin position="41"/>
        <end position="59"/>
    </location>
</feature>
<dbReference type="AlphaFoldDB" id="A0A916VGI2"/>
<organism evidence="8 9">
    <name type="scientific">Insulibacter thermoxylanivorax</name>
    <dbReference type="NCBI Taxonomy" id="2749268"/>
    <lineage>
        <taxon>Bacteria</taxon>
        <taxon>Bacillati</taxon>
        <taxon>Bacillota</taxon>
        <taxon>Bacilli</taxon>
        <taxon>Bacillales</taxon>
        <taxon>Paenibacillaceae</taxon>
        <taxon>Insulibacter</taxon>
    </lineage>
</organism>
<feature type="transmembrane region" description="Helical" evidence="6">
    <location>
        <begin position="71"/>
        <end position="90"/>
    </location>
</feature>
<evidence type="ECO:0000256" key="1">
    <source>
        <dbReference type="ARBA" id="ARBA00004141"/>
    </source>
</evidence>
<comment type="caution">
    <text evidence="8">The sequence shown here is derived from an EMBL/GenBank/DDBJ whole genome shotgun (WGS) entry which is preliminary data.</text>
</comment>
<feature type="region of interest" description="Disordered" evidence="5">
    <location>
        <begin position="408"/>
        <end position="482"/>
    </location>
</feature>
<gene>
    <name evidence="8" type="ORF">PRECH8_27380</name>
</gene>
<dbReference type="Pfam" id="PF04932">
    <property type="entry name" value="Wzy_C"/>
    <property type="match status" value="1"/>
</dbReference>
<dbReference type="Proteomes" id="UP000654993">
    <property type="component" value="Unassembled WGS sequence"/>
</dbReference>
<feature type="region of interest" description="Disordered" evidence="5">
    <location>
        <begin position="497"/>
        <end position="533"/>
    </location>
</feature>
<sequence>MLDKAKAILFHRMTWLYVLLAFPIIDYILRNIIPIPIVSSLWDEGLLVLLLCIVVLRMLDKRRRLPSVRTPLIAFTVLGVAMFVFDMARFGVNIEGFRAVYQYILAFIIGFYILDKESEAMQLFRLFVIIGGLIGLHGVYQYIIGVEVPASWIDASETVRTRSYSIVQSPNVLGSYMALTAPIAAGLALTDRGRRRWLWAVLAVIMLAALVFTGSRGAWLAFGGAIGLALLFLNRKLFIGFLIAAVLSSIFVPQISSRFAALFNPEYLAKSSENGRIQRWIGAYDQMRSNPIFGTGLGHYGGAVADRHFGTIYVDSYYFKTLAEMGLLGLGVYLWLMYMLLRNTFDIWKGSARTRQFYLYGGIFAGLLAVILHNGVENIFEVPFMNTFFWLIAGVLLSLPYLKPFTPGGQDPASAGPDSESDPAGGRRKAGRSVTAEHVGAEAGASAGTVPSASTRTDRSADTATYAPVGTSTDTATCAPADTSTDTLASTMTVTPVSDAASGSASDSASDASAAGSEAVNPGYDAKGGTAYA</sequence>
<protein>
    <recommendedName>
        <fullName evidence="7">O-antigen ligase-related domain-containing protein</fullName>
    </recommendedName>
</protein>
<feature type="transmembrane region" description="Helical" evidence="6">
    <location>
        <begin position="317"/>
        <end position="336"/>
    </location>
</feature>
<feature type="transmembrane region" description="Helical" evidence="6">
    <location>
        <begin position="126"/>
        <end position="144"/>
    </location>
</feature>
<feature type="compositionally biased region" description="Low complexity" evidence="5">
    <location>
        <begin position="498"/>
        <end position="517"/>
    </location>
</feature>
<keyword evidence="3 6" id="KW-1133">Transmembrane helix</keyword>
<evidence type="ECO:0000259" key="7">
    <source>
        <dbReference type="Pfam" id="PF04932"/>
    </source>
</evidence>
<proteinExistence type="predicted"/>
<accession>A0A916VGI2</accession>
<evidence type="ECO:0000256" key="5">
    <source>
        <dbReference type="SAM" id="MobiDB-lite"/>
    </source>
</evidence>
<dbReference type="PANTHER" id="PTHR37422:SF13">
    <property type="entry name" value="LIPOPOLYSACCHARIDE BIOSYNTHESIS PROTEIN PA4999-RELATED"/>
    <property type="match status" value="1"/>
</dbReference>
<feature type="transmembrane region" description="Helical" evidence="6">
    <location>
        <begin position="173"/>
        <end position="190"/>
    </location>
</feature>
<feature type="compositionally biased region" description="Polar residues" evidence="5">
    <location>
        <begin position="470"/>
        <end position="482"/>
    </location>
</feature>
<keyword evidence="9" id="KW-1185">Reference proteome</keyword>
<dbReference type="InterPro" id="IPR051533">
    <property type="entry name" value="WaaL-like"/>
</dbReference>
<evidence type="ECO:0000256" key="6">
    <source>
        <dbReference type="SAM" id="Phobius"/>
    </source>
</evidence>
<dbReference type="RefSeq" id="WP_200967637.1">
    <property type="nucleotide sequence ID" value="NZ_BMAQ01000046.1"/>
</dbReference>
<feature type="transmembrane region" description="Helical" evidence="6">
    <location>
        <begin position="382"/>
        <end position="402"/>
    </location>
</feature>
<dbReference type="GO" id="GO:0016020">
    <property type="term" value="C:membrane"/>
    <property type="evidence" value="ECO:0007669"/>
    <property type="project" value="UniProtKB-SubCell"/>
</dbReference>
<evidence type="ECO:0000313" key="9">
    <source>
        <dbReference type="Proteomes" id="UP000654993"/>
    </source>
</evidence>
<dbReference type="EMBL" id="BMAQ01000046">
    <property type="protein sequence ID" value="GFR39442.1"/>
    <property type="molecule type" value="Genomic_DNA"/>
</dbReference>
<feature type="transmembrane region" description="Helical" evidence="6">
    <location>
        <begin position="197"/>
        <end position="212"/>
    </location>
</feature>